<dbReference type="EMBL" id="JAVIIQ010000002">
    <property type="protein sequence ID" value="MDX8530772.1"/>
    <property type="molecule type" value="Genomic_DNA"/>
</dbReference>
<dbReference type="InterPro" id="IPR049544">
    <property type="entry name" value="SoxE-like_C"/>
</dbReference>
<evidence type="ECO:0000256" key="2">
    <source>
        <dbReference type="SAM" id="SignalP"/>
    </source>
</evidence>
<evidence type="ECO:0000313" key="5">
    <source>
        <dbReference type="Proteomes" id="UP001285154"/>
    </source>
</evidence>
<protein>
    <submittedName>
        <fullName evidence="4">Plastocyanin/azurin family copper-binding protein</fullName>
    </submittedName>
</protein>
<accession>A0ABU5A2A8</accession>
<feature type="domain" description="Sulfocyanin-like C-terminal" evidence="3">
    <location>
        <begin position="140"/>
        <end position="169"/>
    </location>
</feature>
<feature type="signal peptide" evidence="2">
    <location>
        <begin position="1"/>
        <end position="33"/>
    </location>
</feature>
<sequence length="171" mass="18173">MPPSTRRIIMTSIPKLGLVAAMFMTCSSSLVQAAALVQVSLWDKGASMEMPTGLIYAAPGLDATKATMGIKVSPGAVKAGKVTFKVKNDSKDTIHEMIVMFLADPKKPLPYIDAENRVDEDKAGDKGEVSELDPGKSGSLTVDLKAGKYLLICNVPGHYGAGMWAEFTVNP</sequence>
<keyword evidence="5" id="KW-1185">Reference proteome</keyword>
<dbReference type="RefSeq" id="WP_320246152.1">
    <property type="nucleotide sequence ID" value="NZ_JAVIIQ010000002.1"/>
</dbReference>
<dbReference type="SUPFAM" id="SSF49503">
    <property type="entry name" value="Cupredoxins"/>
    <property type="match status" value="1"/>
</dbReference>
<feature type="chain" id="PRO_5045766999" evidence="2">
    <location>
        <begin position="34"/>
        <end position="171"/>
    </location>
</feature>
<dbReference type="InterPro" id="IPR033138">
    <property type="entry name" value="Cu_oxidase_CS"/>
</dbReference>
<reference evidence="4 5" key="1">
    <citation type="submission" date="2023-08" db="EMBL/GenBank/DDBJ databases">
        <title>Implementing the SeqCode for naming new Mesorhizobium species isolated from Vachellia karroo root nodules.</title>
        <authorList>
            <person name="Van Lill M."/>
        </authorList>
    </citation>
    <scope>NUCLEOTIDE SEQUENCE [LARGE SCALE GENOMIC DNA]</scope>
    <source>
        <strain evidence="4 5">VK25D</strain>
    </source>
</reference>
<keyword evidence="2" id="KW-0732">Signal</keyword>
<proteinExistence type="predicted"/>
<dbReference type="Gene3D" id="2.60.40.420">
    <property type="entry name" value="Cupredoxins - blue copper proteins"/>
    <property type="match status" value="1"/>
</dbReference>
<dbReference type="Pfam" id="PF06525">
    <property type="entry name" value="SoxE"/>
    <property type="match status" value="1"/>
</dbReference>
<evidence type="ECO:0000313" key="4">
    <source>
        <dbReference type="EMBL" id="MDX8530772.1"/>
    </source>
</evidence>
<dbReference type="InterPro" id="IPR008972">
    <property type="entry name" value="Cupredoxin"/>
</dbReference>
<dbReference type="PROSITE" id="PS00079">
    <property type="entry name" value="MULTICOPPER_OXIDASE1"/>
    <property type="match status" value="1"/>
</dbReference>
<gene>
    <name evidence="4" type="ORF">RFM42_07270</name>
</gene>
<comment type="caution">
    <text evidence="4">The sequence shown here is derived from an EMBL/GenBank/DDBJ whole genome shotgun (WGS) entry which is preliminary data.</text>
</comment>
<organism evidence="4 5">
    <name type="scientific">Mesorhizobium vachelliae</name>
    <dbReference type="NCBI Taxonomy" id="3072309"/>
    <lineage>
        <taxon>Bacteria</taxon>
        <taxon>Pseudomonadati</taxon>
        <taxon>Pseudomonadota</taxon>
        <taxon>Alphaproteobacteria</taxon>
        <taxon>Hyphomicrobiales</taxon>
        <taxon>Phyllobacteriaceae</taxon>
        <taxon>Mesorhizobium</taxon>
    </lineage>
</organism>
<dbReference type="Proteomes" id="UP001285154">
    <property type="component" value="Unassembled WGS sequence"/>
</dbReference>
<name>A0ABU5A2A8_9HYPH</name>
<evidence type="ECO:0000259" key="3">
    <source>
        <dbReference type="Pfam" id="PF06525"/>
    </source>
</evidence>
<evidence type="ECO:0000256" key="1">
    <source>
        <dbReference type="ARBA" id="ARBA00022723"/>
    </source>
</evidence>
<keyword evidence="1" id="KW-0479">Metal-binding</keyword>